<dbReference type="CTD" id="36377496"/>
<keyword evidence="5 10" id="KW-1133">Transmembrane helix</keyword>
<comment type="similarity">
    <text evidence="2 9">Belongs to the fatty acid desaturase type 1 family. DEGS subfamily.</text>
</comment>
<accession>A0A090L5S1</accession>
<evidence type="ECO:0000313" key="12">
    <source>
        <dbReference type="EMBL" id="CEF65131.1"/>
    </source>
</evidence>
<dbReference type="EMBL" id="LN609528">
    <property type="protein sequence ID" value="CEF65131.1"/>
    <property type="molecule type" value="Genomic_DNA"/>
</dbReference>
<dbReference type="Pfam" id="PF00487">
    <property type="entry name" value="FA_desaturase"/>
    <property type="match status" value="1"/>
</dbReference>
<evidence type="ECO:0000313" key="15">
    <source>
        <dbReference type="WormBase" id="SRAE_1000338400"/>
    </source>
</evidence>
<evidence type="ECO:0000259" key="11">
    <source>
        <dbReference type="SMART" id="SM01269"/>
    </source>
</evidence>
<name>A0A090L5S1_STRRB</name>
<evidence type="ECO:0000256" key="10">
    <source>
        <dbReference type="SAM" id="Phobius"/>
    </source>
</evidence>
<dbReference type="InterPro" id="IPR013866">
    <property type="entry name" value="Sphingolipid_d4-desaturase_N"/>
</dbReference>
<keyword evidence="7 9" id="KW-0443">Lipid metabolism</keyword>
<keyword evidence="6 9" id="KW-0560">Oxidoreductase</keyword>
<dbReference type="GeneID" id="36377496"/>
<evidence type="ECO:0000256" key="4">
    <source>
        <dbReference type="ARBA" id="ARBA00022692"/>
    </source>
</evidence>
<dbReference type="WBParaSite" id="SRAE_1000338400.1">
    <property type="protein sequence ID" value="SRAE_1000338400.1"/>
    <property type="gene ID" value="WBGene00260001"/>
</dbReference>
<dbReference type="Pfam" id="PF08557">
    <property type="entry name" value="Lipid_DES"/>
    <property type="match status" value="1"/>
</dbReference>
<evidence type="ECO:0000256" key="2">
    <source>
        <dbReference type="ARBA" id="ARBA00006146"/>
    </source>
</evidence>
<dbReference type="STRING" id="34506.A0A090L5S1"/>
<dbReference type="WormBase" id="SRAE_1000338400">
    <property type="protein sequence ID" value="SRP08455"/>
    <property type="gene ID" value="WBGene00260001"/>
</dbReference>
<dbReference type="SMART" id="SM01269">
    <property type="entry name" value="Lipid_DES"/>
    <property type="match status" value="1"/>
</dbReference>
<evidence type="ECO:0000313" key="14">
    <source>
        <dbReference type="WBParaSite" id="SRAE_1000338400.1"/>
    </source>
</evidence>
<feature type="transmembrane region" description="Helical" evidence="10">
    <location>
        <begin position="66"/>
        <end position="88"/>
    </location>
</feature>
<dbReference type="PANTHER" id="PTHR12879:SF20">
    <property type="entry name" value="SPHINGOLIPID DELTA(4)-DESATURASE_C4-MONOOXYGENASE-RELATED"/>
    <property type="match status" value="1"/>
</dbReference>
<evidence type="ECO:0000256" key="1">
    <source>
        <dbReference type="ARBA" id="ARBA00004141"/>
    </source>
</evidence>
<sequence>MGQSVSRTDYVWTYTEQPHLSRREAIIKDHPEIKQLFGVDPSFKYVVSACVLLQIFAAFLLKDSDWLLICLQAYFFGGVVNHALTLAIHDISHNTAFGNHRPLANRFFGIWANLPIGIPISISFKKYHVEHHRYLSEDGLDTDVPTLLEAQFFSTSFKKILWLFLQPVFYGFRPLIIYKKAPTDLEILNFIIQFIFDYLIYYFFGFKSLFYFLFGTFITMGLHPSAGHFISEHYLFNINCQQETYSYYGPWNLVTYNVGYHVEHHDFPYIPGRNLPKVRVIAPEYYDNLSKHTSMIKILYDFVFDPTVGPYARIKRKPSIEQKIYGHNMLLPYIKGFFNYFGVSSIVDRIENKVKGCNKQLNKCL</sequence>
<organism evidence="12">
    <name type="scientific">Strongyloides ratti</name>
    <name type="common">Parasitic roundworm</name>
    <dbReference type="NCBI Taxonomy" id="34506"/>
    <lineage>
        <taxon>Eukaryota</taxon>
        <taxon>Metazoa</taxon>
        <taxon>Ecdysozoa</taxon>
        <taxon>Nematoda</taxon>
        <taxon>Chromadorea</taxon>
        <taxon>Rhabditida</taxon>
        <taxon>Tylenchina</taxon>
        <taxon>Panagrolaimomorpha</taxon>
        <taxon>Strongyloidoidea</taxon>
        <taxon>Strongyloididae</taxon>
        <taxon>Strongyloides</taxon>
    </lineage>
</organism>
<evidence type="ECO:0000256" key="6">
    <source>
        <dbReference type="ARBA" id="ARBA00023002"/>
    </source>
</evidence>
<dbReference type="InterPro" id="IPR011388">
    <property type="entry name" value="DES1/DES2"/>
</dbReference>
<evidence type="ECO:0000256" key="8">
    <source>
        <dbReference type="ARBA" id="ARBA00023136"/>
    </source>
</evidence>
<protein>
    <recommendedName>
        <fullName evidence="3">sphingolipid 4-desaturase</fullName>
        <ecNumber evidence="3">1.14.19.17</ecNumber>
    </recommendedName>
</protein>
<dbReference type="OMA" id="GATCNQN"/>
<dbReference type="RefSeq" id="XP_024504332.1">
    <property type="nucleotide sequence ID" value="XM_024650567.1"/>
</dbReference>
<comment type="subcellular location">
    <subcellularLocation>
        <location evidence="1">Membrane</location>
        <topology evidence="1">Multi-pass membrane protein</topology>
    </subcellularLocation>
</comment>
<proteinExistence type="inferred from homology"/>
<gene>
    <name evidence="12 14 15" type="ORF">SRAE_1000338400</name>
</gene>
<reference evidence="14" key="2">
    <citation type="submission" date="2020-12" db="UniProtKB">
        <authorList>
            <consortium name="WormBaseParasite"/>
        </authorList>
    </citation>
    <scope>IDENTIFICATION</scope>
</reference>
<dbReference type="EC" id="1.14.19.17" evidence="3"/>
<dbReference type="PIRSF" id="PIRSF017228">
    <property type="entry name" value="Sphnglp_dlt4_des"/>
    <property type="match status" value="1"/>
</dbReference>
<dbReference type="AlphaFoldDB" id="A0A090L5S1"/>
<feature type="transmembrane region" description="Helical" evidence="10">
    <location>
        <begin position="108"/>
        <end position="124"/>
    </location>
</feature>
<evidence type="ECO:0000256" key="3">
    <source>
        <dbReference type="ARBA" id="ARBA00012021"/>
    </source>
</evidence>
<dbReference type="GO" id="GO:0046513">
    <property type="term" value="P:ceramide biosynthetic process"/>
    <property type="evidence" value="ECO:0007669"/>
    <property type="project" value="TreeGrafter"/>
</dbReference>
<keyword evidence="4 10" id="KW-0812">Transmembrane</keyword>
<evidence type="ECO:0000256" key="5">
    <source>
        <dbReference type="ARBA" id="ARBA00022989"/>
    </source>
</evidence>
<feature type="transmembrane region" description="Helical" evidence="10">
    <location>
        <begin position="160"/>
        <end position="178"/>
    </location>
</feature>
<dbReference type="GO" id="GO:0016020">
    <property type="term" value="C:membrane"/>
    <property type="evidence" value="ECO:0007669"/>
    <property type="project" value="UniProtKB-SubCell"/>
</dbReference>
<dbReference type="PANTHER" id="PTHR12879">
    <property type="entry name" value="SPHINGOLIPID DELTA 4 DESATURASE/C-4 HYDROXYLASE PROTEIN DES2"/>
    <property type="match status" value="1"/>
</dbReference>
<dbReference type="GO" id="GO:0042284">
    <property type="term" value="F:sphingolipid delta-4 desaturase activity"/>
    <property type="evidence" value="ECO:0007669"/>
    <property type="project" value="UniProtKB-UniRule"/>
</dbReference>
<evidence type="ECO:0000256" key="7">
    <source>
        <dbReference type="ARBA" id="ARBA00023098"/>
    </source>
</evidence>
<dbReference type="OrthoDB" id="200948at2759"/>
<reference evidence="12 13" key="1">
    <citation type="submission" date="2014-09" db="EMBL/GenBank/DDBJ databases">
        <authorList>
            <person name="Martin A.A."/>
        </authorList>
    </citation>
    <scope>NUCLEOTIDE SEQUENCE</scope>
    <source>
        <strain evidence="13">ED321</strain>
        <strain evidence="12">ED321 Heterogonic</strain>
    </source>
</reference>
<dbReference type="Proteomes" id="UP000035682">
    <property type="component" value="Unplaced"/>
</dbReference>
<evidence type="ECO:0000313" key="13">
    <source>
        <dbReference type="Proteomes" id="UP000035682"/>
    </source>
</evidence>
<dbReference type="CDD" id="cd03508">
    <property type="entry name" value="Delta4-sphingolipid-FADS-like"/>
    <property type="match status" value="1"/>
</dbReference>
<dbReference type="InterPro" id="IPR005804">
    <property type="entry name" value="FA_desaturase_dom"/>
</dbReference>
<feature type="transmembrane region" description="Helical" evidence="10">
    <location>
        <begin position="190"/>
        <end position="214"/>
    </location>
</feature>
<keyword evidence="13" id="KW-1185">Reference proteome</keyword>
<feature type="domain" description="Sphingolipid delta4-desaturase N-terminal" evidence="11">
    <location>
        <begin position="5"/>
        <end position="43"/>
    </location>
</feature>
<keyword evidence="8 9" id="KW-0472">Membrane</keyword>
<evidence type="ECO:0000256" key="9">
    <source>
        <dbReference type="PIRNR" id="PIRNR017228"/>
    </source>
</evidence>
<feature type="transmembrane region" description="Helical" evidence="10">
    <location>
        <begin position="42"/>
        <end position="61"/>
    </location>
</feature>